<dbReference type="EMBL" id="VUJX02000004">
    <property type="protein sequence ID" value="KAL0937058.1"/>
    <property type="molecule type" value="Genomic_DNA"/>
</dbReference>
<sequence length="66" mass="7091">MLCYTTVMTLLGLSSIAVVAADPGYDDIKDCYCGVHKLNGNDPTKTRAACAFYGSVGKYLFSHLPI</sequence>
<evidence type="ECO:0000313" key="2">
    <source>
        <dbReference type="Proteomes" id="UP000805649"/>
    </source>
</evidence>
<proteinExistence type="predicted"/>
<name>A0ACC3YYM0_COLTU</name>
<keyword evidence="2" id="KW-1185">Reference proteome</keyword>
<reference evidence="1 2" key="1">
    <citation type="journal article" date="2020" name="Phytopathology">
        <title>Genome Sequence Resources of Colletotrichum truncatum, C. plurivorum, C. musicola, and C. sojae: Four Species Pathogenic to Soybean (Glycine max).</title>
        <authorList>
            <person name="Rogerio F."/>
            <person name="Boufleur T.R."/>
            <person name="Ciampi-Guillardi M."/>
            <person name="Sukno S.A."/>
            <person name="Thon M.R."/>
            <person name="Massola Junior N.S."/>
            <person name="Baroncelli R."/>
        </authorList>
    </citation>
    <scope>NUCLEOTIDE SEQUENCE [LARGE SCALE GENOMIC DNA]</scope>
    <source>
        <strain evidence="1 2">CMES1059</strain>
    </source>
</reference>
<protein>
    <submittedName>
        <fullName evidence="1">Uncharacterized protein</fullName>
    </submittedName>
</protein>
<dbReference type="Proteomes" id="UP000805649">
    <property type="component" value="Unassembled WGS sequence"/>
</dbReference>
<comment type="caution">
    <text evidence="1">The sequence shown here is derived from an EMBL/GenBank/DDBJ whole genome shotgun (WGS) entry which is preliminary data.</text>
</comment>
<gene>
    <name evidence="1" type="ORF">CTRU02_206789</name>
</gene>
<organism evidence="1 2">
    <name type="scientific">Colletotrichum truncatum</name>
    <name type="common">Anthracnose fungus</name>
    <name type="synonym">Colletotrichum capsici</name>
    <dbReference type="NCBI Taxonomy" id="5467"/>
    <lineage>
        <taxon>Eukaryota</taxon>
        <taxon>Fungi</taxon>
        <taxon>Dikarya</taxon>
        <taxon>Ascomycota</taxon>
        <taxon>Pezizomycotina</taxon>
        <taxon>Sordariomycetes</taxon>
        <taxon>Hypocreomycetidae</taxon>
        <taxon>Glomerellales</taxon>
        <taxon>Glomerellaceae</taxon>
        <taxon>Colletotrichum</taxon>
        <taxon>Colletotrichum truncatum species complex</taxon>
    </lineage>
</organism>
<accession>A0ACC3YYM0</accession>
<evidence type="ECO:0000313" key="1">
    <source>
        <dbReference type="EMBL" id="KAL0937058.1"/>
    </source>
</evidence>